<dbReference type="Proteomes" id="UP000567179">
    <property type="component" value="Unassembled WGS sequence"/>
</dbReference>
<reference evidence="2 3" key="1">
    <citation type="journal article" date="2020" name="ISME J.">
        <title>Uncovering the hidden diversity of litter-decomposition mechanisms in mushroom-forming fungi.</title>
        <authorList>
            <person name="Floudas D."/>
            <person name="Bentzer J."/>
            <person name="Ahren D."/>
            <person name="Johansson T."/>
            <person name="Persson P."/>
            <person name="Tunlid A."/>
        </authorList>
    </citation>
    <scope>NUCLEOTIDE SEQUENCE [LARGE SCALE GENOMIC DNA]</scope>
    <source>
        <strain evidence="2 3">CBS 101986</strain>
    </source>
</reference>
<feature type="transmembrane region" description="Helical" evidence="1">
    <location>
        <begin position="18"/>
        <end position="36"/>
    </location>
</feature>
<evidence type="ECO:0000313" key="2">
    <source>
        <dbReference type="EMBL" id="KAF5311103.1"/>
    </source>
</evidence>
<dbReference type="OrthoDB" id="3346544at2759"/>
<organism evidence="2 3">
    <name type="scientific">Psilocybe cf. subviscida</name>
    <dbReference type="NCBI Taxonomy" id="2480587"/>
    <lineage>
        <taxon>Eukaryota</taxon>
        <taxon>Fungi</taxon>
        <taxon>Dikarya</taxon>
        <taxon>Basidiomycota</taxon>
        <taxon>Agaricomycotina</taxon>
        <taxon>Agaricomycetes</taxon>
        <taxon>Agaricomycetidae</taxon>
        <taxon>Agaricales</taxon>
        <taxon>Agaricineae</taxon>
        <taxon>Strophariaceae</taxon>
        <taxon>Psilocybe</taxon>
    </lineage>
</organism>
<gene>
    <name evidence="2" type="ORF">D9619_007631</name>
</gene>
<sequence>MSIQLETATLVSIFVESILYGFFLFLFSVSSAIIWCRHCESSSTRRTNLKLFLVSFTMFAVSTVHIGTGLHRVLHAFMPGEDRQTPGETLKATNTACYLAKMVAYAFQVVLGDGFMIYRLYMVWNGNNLVCLPAVVIFLGGIAAATGSIHHSAMSPVGNNVIFAAQARAWIIPSMLLTFLTNAYSTALIAGRLWWVPHKINGMLPQGGENQCNLGPAAVIIIESGVVYSSCMIILIALYASGSYAQNIVLDALTQIIGIVFSIIIVRVAVGVSDATPLKRASTTLNETTSKSPFSLGIINRVHWPGTTSKAVSAAPATIRTDQWRSSGAHWHSLSADMFHAAQSRPHGFISVNITRSNDAGYASQESTVTVDETDQDKVIGHMEGGAIKSESSVDHSHHNVDE</sequence>
<keyword evidence="1" id="KW-0472">Membrane</keyword>
<dbReference type="EMBL" id="JAACJJ010000057">
    <property type="protein sequence ID" value="KAF5311103.1"/>
    <property type="molecule type" value="Genomic_DNA"/>
</dbReference>
<feature type="transmembrane region" description="Helical" evidence="1">
    <location>
        <begin position="252"/>
        <end position="270"/>
    </location>
</feature>
<dbReference type="AlphaFoldDB" id="A0A8H5AUK6"/>
<keyword evidence="1" id="KW-1133">Transmembrane helix</keyword>
<feature type="transmembrane region" description="Helical" evidence="1">
    <location>
        <begin position="48"/>
        <end position="68"/>
    </location>
</feature>
<proteinExistence type="predicted"/>
<comment type="caution">
    <text evidence="2">The sequence shown here is derived from an EMBL/GenBank/DDBJ whole genome shotgun (WGS) entry which is preliminary data.</text>
</comment>
<accession>A0A8H5AUK6</accession>
<evidence type="ECO:0000256" key="1">
    <source>
        <dbReference type="SAM" id="Phobius"/>
    </source>
</evidence>
<evidence type="ECO:0000313" key="3">
    <source>
        <dbReference type="Proteomes" id="UP000567179"/>
    </source>
</evidence>
<keyword evidence="1" id="KW-0812">Transmembrane</keyword>
<feature type="transmembrane region" description="Helical" evidence="1">
    <location>
        <begin position="170"/>
        <end position="195"/>
    </location>
</feature>
<protein>
    <submittedName>
        <fullName evidence="2">Uncharacterized protein</fullName>
    </submittedName>
</protein>
<feature type="transmembrane region" description="Helical" evidence="1">
    <location>
        <begin position="216"/>
        <end position="240"/>
    </location>
</feature>
<feature type="transmembrane region" description="Helical" evidence="1">
    <location>
        <begin position="98"/>
        <end position="118"/>
    </location>
</feature>
<keyword evidence="3" id="KW-1185">Reference proteome</keyword>
<name>A0A8H5AUK6_9AGAR</name>
<feature type="transmembrane region" description="Helical" evidence="1">
    <location>
        <begin position="130"/>
        <end position="150"/>
    </location>
</feature>